<evidence type="ECO:0000313" key="5">
    <source>
        <dbReference type="Proteomes" id="UP001595988"/>
    </source>
</evidence>
<feature type="domain" description="Glycosyl transferase family 1" evidence="2">
    <location>
        <begin position="213"/>
        <end position="374"/>
    </location>
</feature>
<evidence type="ECO:0000259" key="3">
    <source>
        <dbReference type="Pfam" id="PF13579"/>
    </source>
</evidence>
<comment type="caution">
    <text evidence="4">The sequence shown here is derived from an EMBL/GenBank/DDBJ whole genome shotgun (WGS) entry which is preliminary data.</text>
</comment>
<dbReference type="Pfam" id="PF00534">
    <property type="entry name" value="Glycos_transf_1"/>
    <property type="match status" value="1"/>
</dbReference>
<keyword evidence="1" id="KW-0812">Transmembrane</keyword>
<dbReference type="PANTHER" id="PTHR45947:SF3">
    <property type="entry name" value="SULFOQUINOVOSYL TRANSFERASE SQD2"/>
    <property type="match status" value="1"/>
</dbReference>
<dbReference type="CDD" id="cd03794">
    <property type="entry name" value="GT4_WbuB-like"/>
    <property type="match status" value="1"/>
</dbReference>
<dbReference type="InterPro" id="IPR001296">
    <property type="entry name" value="Glyco_trans_1"/>
</dbReference>
<feature type="transmembrane region" description="Helical" evidence="1">
    <location>
        <begin position="109"/>
        <end position="126"/>
    </location>
</feature>
<dbReference type="SUPFAM" id="SSF53756">
    <property type="entry name" value="UDP-Glycosyltransferase/glycogen phosphorylase"/>
    <property type="match status" value="1"/>
</dbReference>
<keyword evidence="1" id="KW-0472">Membrane</keyword>
<name>A0ABV9JUH5_9BACI</name>
<protein>
    <submittedName>
        <fullName evidence="4">Glycosyltransferase family 4 protein</fullName>
    </submittedName>
</protein>
<dbReference type="Gene3D" id="3.40.50.2000">
    <property type="entry name" value="Glycogen Phosphorylase B"/>
    <property type="match status" value="2"/>
</dbReference>
<feature type="transmembrane region" description="Helical" evidence="1">
    <location>
        <begin position="82"/>
        <end position="103"/>
    </location>
</feature>
<dbReference type="PANTHER" id="PTHR45947">
    <property type="entry name" value="SULFOQUINOVOSYL TRANSFERASE SQD2"/>
    <property type="match status" value="1"/>
</dbReference>
<reference evidence="5" key="1">
    <citation type="journal article" date="2019" name="Int. J. Syst. Evol. Microbiol.">
        <title>The Global Catalogue of Microorganisms (GCM) 10K type strain sequencing project: providing services to taxonomists for standard genome sequencing and annotation.</title>
        <authorList>
            <consortium name="The Broad Institute Genomics Platform"/>
            <consortium name="The Broad Institute Genome Sequencing Center for Infectious Disease"/>
            <person name="Wu L."/>
            <person name="Ma J."/>
        </authorList>
    </citation>
    <scope>NUCLEOTIDE SEQUENCE [LARGE SCALE GENOMIC DNA]</scope>
    <source>
        <strain evidence="5">CCUG 37257</strain>
    </source>
</reference>
<dbReference type="Proteomes" id="UP001595988">
    <property type="component" value="Unassembled WGS sequence"/>
</dbReference>
<dbReference type="EMBL" id="JBHSFT010000004">
    <property type="protein sequence ID" value="MFC4661437.1"/>
    <property type="molecule type" value="Genomic_DNA"/>
</dbReference>
<evidence type="ECO:0000256" key="1">
    <source>
        <dbReference type="SAM" id="Phobius"/>
    </source>
</evidence>
<organism evidence="4 5">
    <name type="scientific">Oceanobacillus aidingensis</name>
    <dbReference type="NCBI Taxonomy" id="645964"/>
    <lineage>
        <taxon>Bacteria</taxon>
        <taxon>Bacillati</taxon>
        <taxon>Bacillota</taxon>
        <taxon>Bacilli</taxon>
        <taxon>Bacillales</taxon>
        <taxon>Bacillaceae</taxon>
        <taxon>Oceanobacillus</taxon>
    </lineage>
</organism>
<dbReference type="InterPro" id="IPR050194">
    <property type="entry name" value="Glycosyltransferase_grp1"/>
</dbReference>
<evidence type="ECO:0000313" key="4">
    <source>
        <dbReference type="EMBL" id="MFC4661437.1"/>
    </source>
</evidence>
<evidence type="ECO:0000259" key="2">
    <source>
        <dbReference type="Pfam" id="PF00534"/>
    </source>
</evidence>
<keyword evidence="5" id="KW-1185">Reference proteome</keyword>
<keyword evidence="1" id="KW-1133">Transmembrane helix</keyword>
<sequence>MKKTLIISQNFYPEIGSAGNRMKNIYLLLKEQGLDVEILTTQPSYPNKHFYDENHFWDNTELNEDKNIHRIKIMKKKYSRNIFNRLFYYLEMAIKMIFFVLFSRNKYDVIFVSSPPIFVAIVGLIAKYRFRAKLILDIRDLWPESLKGVGVFNYSIVIGLFEKIEKLLYIQANNIVVNSKGFIGYIVSKSKVFADKITYLPNGARNYEINISEEKGSDDFKVIYAGNLGLAQDVTAIMNLAKELNERNIKLTIIGYGIRRDSLIDYIKKKDLKNVEFVNPTTRSECFKIISNHQVGIVTLVEAEVFETVLPGKVIDYMTCGVPVVASVSGFSEKMIEDGKTGFVSHNLDELIKCIEELKENDKLYDEMSLNGRKYVEHNYLWEKNIDHLIRVIS</sequence>
<dbReference type="Pfam" id="PF13579">
    <property type="entry name" value="Glyco_trans_4_4"/>
    <property type="match status" value="1"/>
</dbReference>
<feature type="domain" description="Glycosyltransferase subfamily 4-like N-terminal" evidence="3">
    <location>
        <begin position="19"/>
        <end position="203"/>
    </location>
</feature>
<dbReference type="RefSeq" id="WP_379542198.1">
    <property type="nucleotide sequence ID" value="NZ_JBHSFT010000004.1"/>
</dbReference>
<accession>A0ABV9JUH5</accession>
<gene>
    <name evidence="4" type="ORF">ACFO3P_04250</name>
</gene>
<proteinExistence type="predicted"/>
<dbReference type="InterPro" id="IPR028098">
    <property type="entry name" value="Glyco_trans_4-like_N"/>
</dbReference>